<dbReference type="InterPro" id="IPR036291">
    <property type="entry name" value="NAD(P)-bd_dom_sf"/>
</dbReference>
<evidence type="ECO:0000256" key="1">
    <source>
        <dbReference type="ARBA" id="ARBA00006484"/>
    </source>
</evidence>
<feature type="domain" description="Ketoreductase" evidence="3">
    <location>
        <begin position="7"/>
        <end position="210"/>
    </location>
</feature>
<evidence type="ECO:0000313" key="4">
    <source>
        <dbReference type="EMBL" id="MFC2924627.1"/>
    </source>
</evidence>
<dbReference type="GO" id="GO:0016491">
    <property type="term" value="F:oxidoreductase activity"/>
    <property type="evidence" value="ECO:0007669"/>
    <property type="project" value="UniProtKB-KW"/>
</dbReference>
<reference evidence="5" key="1">
    <citation type="journal article" date="2019" name="Int. J. Syst. Evol. Microbiol.">
        <title>The Global Catalogue of Microorganisms (GCM) 10K type strain sequencing project: providing services to taxonomists for standard genome sequencing and annotation.</title>
        <authorList>
            <consortium name="The Broad Institute Genomics Platform"/>
            <consortium name="The Broad Institute Genome Sequencing Center for Infectious Disease"/>
            <person name="Wu L."/>
            <person name="Ma J."/>
        </authorList>
    </citation>
    <scope>NUCLEOTIDE SEQUENCE [LARGE SCALE GENOMIC DNA]</scope>
    <source>
        <strain evidence="5">KCTC 52487</strain>
    </source>
</reference>
<dbReference type="InterPro" id="IPR002347">
    <property type="entry name" value="SDR_fam"/>
</dbReference>
<name>A0ABV6ZT79_9PROT</name>
<dbReference type="PRINTS" id="PR00080">
    <property type="entry name" value="SDRFAMILY"/>
</dbReference>
<sequence>MSVLKGRRAVITGGGTGIGLATAKRLAADGASTVLMGRNLERLEKAAAEIDGATAIQCDVTDQASVAAAFAKASAGGKIDILVNNAGIASGRPFHKLDYDEFRRIQNVNVDGVFHCTKAALKDLMGGDYGRVVNIASVAGLRGGPYISHYCASKHAVVGMTKALAAEWGQTKVTVNAVCPAYVETDMAENAINTIMSNTGRTREQAIAELAGMNPQKRLIQVEEVAECVFWLCHPNSFTVNGKAISLDGGAP</sequence>
<evidence type="ECO:0000259" key="3">
    <source>
        <dbReference type="SMART" id="SM00822"/>
    </source>
</evidence>
<dbReference type="Pfam" id="PF00106">
    <property type="entry name" value="adh_short"/>
    <property type="match status" value="1"/>
</dbReference>
<dbReference type="InterPro" id="IPR057326">
    <property type="entry name" value="KR_dom"/>
</dbReference>
<organism evidence="4 5">
    <name type="scientific">Hyphobacterium vulgare</name>
    <dbReference type="NCBI Taxonomy" id="1736751"/>
    <lineage>
        <taxon>Bacteria</taxon>
        <taxon>Pseudomonadati</taxon>
        <taxon>Pseudomonadota</taxon>
        <taxon>Alphaproteobacteria</taxon>
        <taxon>Maricaulales</taxon>
        <taxon>Maricaulaceae</taxon>
        <taxon>Hyphobacterium</taxon>
    </lineage>
</organism>
<dbReference type="RefSeq" id="WP_343163660.1">
    <property type="nucleotide sequence ID" value="NZ_JBHRSV010000001.1"/>
</dbReference>
<dbReference type="SUPFAM" id="SSF51735">
    <property type="entry name" value="NAD(P)-binding Rossmann-fold domains"/>
    <property type="match status" value="1"/>
</dbReference>
<gene>
    <name evidence="4" type="ORF">ACFOOR_00745</name>
</gene>
<protein>
    <submittedName>
        <fullName evidence="4">SDR family NAD(P)-dependent oxidoreductase</fullName>
        <ecNumber evidence="4">1.1.1.-</ecNumber>
    </submittedName>
</protein>
<dbReference type="PRINTS" id="PR00081">
    <property type="entry name" value="GDHRDH"/>
</dbReference>
<accession>A0ABV6ZT79</accession>
<proteinExistence type="inferred from homology"/>
<dbReference type="PROSITE" id="PS00061">
    <property type="entry name" value="ADH_SHORT"/>
    <property type="match status" value="1"/>
</dbReference>
<dbReference type="InterPro" id="IPR020904">
    <property type="entry name" value="Sc_DH/Rdtase_CS"/>
</dbReference>
<dbReference type="PANTHER" id="PTHR42879">
    <property type="entry name" value="3-OXOACYL-(ACYL-CARRIER-PROTEIN) REDUCTASE"/>
    <property type="match status" value="1"/>
</dbReference>
<comment type="caution">
    <text evidence="4">The sequence shown here is derived from an EMBL/GenBank/DDBJ whole genome shotgun (WGS) entry which is preliminary data.</text>
</comment>
<comment type="similarity">
    <text evidence="1 2">Belongs to the short-chain dehydrogenases/reductases (SDR) family.</text>
</comment>
<dbReference type="Gene3D" id="3.40.50.720">
    <property type="entry name" value="NAD(P)-binding Rossmann-like Domain"/>
    <property type="match status" value="1"/>
</dbReference>
<dbReference type="EC" id="1.1.1.-" evidence="4"/>
<keyword evidence="5" id="KW-1185">Reference proteome</keyword>
<dbReference type="NCBIfam" id="NF005559">
    <property type="entry name" value="PRK07231.1"/>
    <property type="match status" value="1"/>
</dbReference>
<dbReference type="PANTHER" id="PTHR42879:SF2">
    <property type="entry name" value="3-OXOACYL-[ACYL-CARRIER-PROTEIN] REDUCTASE FABG"/>
    <property type="match status" value="1"/>
</dbReference>
<dbReference type="CDD" id="cd05233">
    <property type="entry name" value="SDR_c"/>
    <property type="match status" value="1"/>
</dbReference>
<evidence type="ECO:0000256" key="2">
    <source>
        <dbReference type="RuleBase" id="RU000363"/>
    </source>
</evidence>
<dbReference type="SMART" id="SM00822">
    <property type="entry name" value="PKS_KR"/>
    <property type="match status" value="1"/>
</dbReference>
<dbReference type="Proteomes" id="UP001595379">
    <property type="component" value="Unassembled WGS sequence"/>
</dbReference>
<dbReference type="EMBL" id="JBHRSV010000001">
    <property type="protein sequence ID" value="MFC2924627.1"/>
    <property type="molecule type" value="Genomic_DNA"/>
</dbReference>
<keyword evidence="4" id="KW-0560">Oxidoreductase</keyword>
<dbReference type="InterPro" id="IPR050259">
    <property type="entry name" value="SDR"/>
</dbReference>
<evidence type="ECO:0000313" key="5">
    <source>
        <dbReference type="Proteomes" id="UP001595379"/>
    </source>
</evidence>